<comment type="subcellular location">
    <subcellularLocation>
        <location evidence="1">Nucleus</location>
    </subcellularLocation>
</comment>
<reference evidence="10" key="1">
    <citation type="journal article" date="2019" name="Plant Biotechnol. J.">
        <title>Genome sequencing of the Australian wild diploid species Gossypium australe highlights disease resistance and delayed gland morphogenesis.</title>
        <authorList>
            <person name="Cai Y."/>
            <person name="Cai X."/>
            <person name="Wang Q."/>
            <person name="Wang P."/>
            <person name="Zhang Y."/>
            <person name="Cai C."/>
            <person name="Xu Y."/>
            <person name="Wang K."/>
            <person name="Zhou Z."/>
            <person name="Wang C."/>
            <person name="Geng S."/>
            <person name="Li B."/>
            <person name="Dong Q."/>
            <person name="Hou Y."/>
            <person name="Wang H."/>
            <person name="Ai P."/>
            <person name="Liu Z."/>
            <person name="Yi F."/>
            <person name="Sun M."/>
            <person name="An G."/>
            <person name="Cheng J."/>
            <person name="Zhang Y."/>
            <person name="Shi Q."/>
            <person name="Xie Y."/>
            <person name="Shi X."/>
            <person name="Chang Y."/>
            <person name="Huang F."/>
            <person name="Chen Y."/>
            <person name="Hong S."/>
            <person name="Mi L."/>
            <person name="Sun Q."/>
            <person name="Zhang L."/>
            <person name="Zhou B."/>
            <person name="Peng R."/>
            <person name="Zhang X."/>
            <person name="Liu F."/>
        </authorList>
    </citation>
    <scope>NUCLEOTIDE SEQUENCE [LARGE SCALE GENOMIC DNA]</scope>
    <source>
        <strain evidence="10">cv. PA1801</strain>
    </source>
</reference>
<evidence type="ECO:0000313" key="9">
    <source>
        <dbReference type="EMBL" id="KAA3483878.1"/>
    </source>
</evidence>
<dbReference type="PANTHER" id="PTHR13476">
    <property type="entry name" value="CHROMATIN MODIFICATION-RELATED PROTEIN MEAF6"/>
    <property type="match status" value="1"/>
</dbReference>
<keyword evidence="6" id="KW-0804">Transcription</keyword>
<dbReference type="AlphaFoldDB" id="A0A5B6WR89"/>
<evidence type="ECO:0000256" key="2">
    <source>
        <dbReference type="ARBA" id="ARBA00010916"/>
    </source>
</evidence>
<dbReference type="InterPro" id="IPR015418">
    <property type="entry name" value="Eaf6"/>
</dbReference>
<dbReference type="OrthoDB" id="440324at2759"/>
<gene>
    <name evidence="9" type="ORF">EPI10_006010</name>
</gene>
<keyword evidence="5 8" id="KW-0175">Coiled coil</keyword>
<keyword evidence="3" id="KW-0156">Chromatin regulator</keyword>
<evidence type="ECO:0000256" key="7">
    <source>
        <dbReference type="ARBA" id="ARBA00023242"/>
    </source>
</evidence>
<evidence type="ECO:0000256" key="1">
    <source>
        <dbReference type="ARBA" id="ARBA00004123"/>
    </source>
</evidence>
<evidence type="ECO:0000313" key="10">
    <source>
        <dbReference type="Proteomes" id="UP000325315"/>
    </source>
</evidence>
<evidence type="ECO:0000256" key="4">
    <source>
        <dbReference type="ARBA" id="ARBA00023015"/>
    </source>
</evidence>
<organism evidence="9 10">
    <name type="scientific">Gossypium australe</name>
    <dbReference type="NCBI Taxonomy" id="47621"/>
    <lineage>
        <taxon>Eukaryota</taxon>
        <taxon>Viridiplantae</taxon>
        <taxon>Streptophyta</taxon>
        <taxon>Embryophyta</taxon>
        <taxon>Tracheophyta</taxon>
        <taxon>Spermatophyta</taxon>
        <taxon>Magnoliopsida</taxon>
        <taxon>eudicotyledons</taxon>
        <taxon>Gunneridae</taxon>
        <taxon>Pentapetalae</taxon>
        <taxon>rosids</taxon>
        <taxon>malvids</taxon>
        <taxon>Malvales</taxon>
        <taxon>Malvaceae</taxon>
        <taxon>Malvoideae</taxon>
        <taxon>Gossypium</taxon>
    </lineage>
</organism>
<comment type="similarity">
    <text evidence="2">Belongs to the EAF6 family.</text>
</comment>
<keyword evidence="4" id="KW-0805">Transcription regulation</keyword>
<proteinExistence type="inferred from homology"/>
<comment type="caution">
    <text evidence="9">The sequence shown here is derived from an EMBL/GenBank/DDBJ whole genome shotgun (WGS) entry which is preliminary data.</text>
</comment>
<sequence>MSLGHKSSRNPAAIIYSLMNKREKLQDELHNIEKQLETNYLQDSSHFRHVLKGFEGFLYSSKNTTK</sequence>
<dbReference type="GO" id="GO:0000123">
    <property type="term" value="C:histone acetyltransferase complex"/>
    <property type="evidence" value="ECO:0007669"/>
    <property type="project" value="InterPro"/>
</dbReference>
<evidence type="ECO:0000256" key="6">
    <source>
        <dbReference type="ARBA" id="ARBA00023163"/>
    </source>
</evidence>
<keyword evidence="7" id="KW-0539">Nucleus</keyword>
<dbReference type="EMBL" id="SMMG02000002">
    <property type="protein sequence ID" value="KAA3483878.1"/>
    <property type="molecule type" value="Genomic_DNA"/>
</dbReference>
<dbReference type="Proteomes" id="UP000325315">
    <property type="component" value="Unassembled WGS sequence"/>
</dbReference>
<keyword evidence="10" id="KW-1185">Reference proteome</keyword>
<evidence type="ECO:0000256" key="5">
    <source>
        <dbReference type="ARBA" id="ARBA00023054"/>
    </source>
</evidence>
<accession>A0A5B6WR89</accession>
<evidence type="ECO:0000256" key="3">
    <source>
        <dbReference type="ARBA" id="ARBA00022853"/>
    </source>
</evidence>
<protein>
    <submittedName>
        <fullName evidence="9">Chromatin modification-related protein eaf6-like</fullName>
    </submittedName>
</protein>
<name>A0A5B6WR89_9ROSI</name>
<dbReference type="GO" id="GO:0005634">
    <property type="term" value="C:nucleus"/>
    <property type="evidence" value="ECO:0007669"/>
    <property type="project" value="UniProtKB-SubCell"/>
</dbReference>
<feature type="coiled-coil region" evidence="8">
    <location>
        <begin position="15"/>
        <end position="42"/>
    </location>
</feature>
<dbReference type="GO" id="GO:0006325">
    <property type="term" value="P:chromatin organization"/>
    <property type="evidence" value="ECO:0007669"/>
    <property type="project" value="UniProtKB-KW"/>
</dbReference>
<dbReference type="Pfam" id="PF09340">
    <property type="entry name" value="NuA4"/>
    <property type="match status" value="1"/>
</dbReference>
<evidence type="ECO:0000256" key="8">
    <source>
        <dbReference type="SAM" id="Coils"/>
    </source>
</evidence>